<dbReference type="EMBL" id="PDJK01000002">
    <property type="protein sequence ID" value="PFG49121.1"/>
    <property type="molecule type" value="Genomic_DNA"/>
</dbReference>
<organism evidence="1 2">
    <name type="scientific">Amycolatopsis sulphurea</name>
    <dbReference type="NCBI Taxonomy" id="76022"/>
    <lineage>
        <taxon>Bacteria</taxon>
        <taxon>Bacillati</taxon>
        <taxon>Actinomycetota</taxon>
        <taxon>Actinomycetes</taxon>
        <taxon>Pseudonocardiales</taxon>
        <taxon>Pseudonocardiaceae</taxon>
        <taxon>Amycolatopsis</taxon>
    </lineage>
</organism>
<reference evidence="1 2" key="1">
    <citation type="submission" date="2017-10" db="EMBL/GenBank/DDBJ databases">
        <title>Sequencing the genomes of 1000 actinobacteria strains.</title>
        <authorList>
            <person name="Klenk H.-P."/>
        </authorList>
    </citation>
    <scope>NUCLEOTIDE SEQUENCE [LARGE SCALE GENOMIC DNA]</scope>
    <source>
        <strain evidence="1 2">DSM 46092</strain>
    </source>
</reference>
<evidence type="ECO:0000313" key="2">
    <source>
        <dbReference type="Proteomes" id="UP000243542"/>
    </source>
</evidence>
<evidence type="ECO:0000313" key="1">
    <source>
        <dbReference type="EMBL" id="PFG49121.1"/>
    </source>
</evidence>
<name>A0A2A9FEE7_9PSEU</name>
<dbReference type="AlphaFoldDB" id="A0A2A9FEE7"/>
<gene>
    <name evidence="1" type="ORF">ATK36_4249</name>
</gene>
<comment type="caution">
    <text evidence="1">The sequence shown here is derived from an EMBL/GenBank/DDBJ whole genome shotgun (WGS) entry which is preliminary data.</text>
</comment>
<sequence length="36" mass="3521">MCAGCSAARNTVVAGAMAAVAGLGALNITKSWMIPL</sequence>
<protein>
    <submittedName>
        <fullName evidence="1">Uncharacterized protein</fullName>
    </submittedName>
</protein>
<keyword evidence="2" id="KW-1185">Reference proteome</keyword>
<proteinExistence type="predicted"/>
<dbReference type="Proteomes" id="UP000243542">
    <property type="component" value="Unassembled WGS sequence"/>
</dbReference>
<accession>A0A2A9FEE7</accession>